<proteinExistence type="predicted"/>
<name>C7QFS6_CATAD</name>
<evidence type="ECO:0000313" key="1">
    <source>
        <dbReference type="EMBL" id="ACU70903.1"/>
    </source>
</evidence>
<sequence length="41" mass="4494">MPEQIFALIVSVMHLWGAAAHSGVSQSFMFISHMVIGLVNH</sequence>
<accession>C7QFS6</accession>
<protein>
    <submittedName>
        <fullName evidence="1">Uncharacterized protein</fullName>
    </submittedName>
</protein>
<reference evidence="1 2" key="1">
    <citation type="journal article" date="2009" name="Stand. Genomic Sci.">
        <title>Complete genome sequence of Catenulispora acidiphila type strain (ID 139908).</title>
        <authorList>
            <person name="Copeland A."/>
            <person name="Lapidus A."/>
            <person name="Glavina Del Rio T."/>
            <person name="Nolan M."/>
            <person name="Lucas S."/>
            <person name="Chen F."/>
            <person name="Tice H."/>
            <person name="Cheng J.F."/>
            <person name="Bruce D."/>
            <person name="Goodwin L."/>
            <person name="Pitluck S."/>
            <person name="Mikhailova N."/>
            <person name="Pati A."/>
            <person name="Ivanova N."/>
            <person name="Mavromatis K."/>
            <person name="Chen A."/>
            <person name="Palaniappan K."/>
            <person name="Chain P."/>
            <person name="Land M."/>
            <person name="Hauser L."/>
            <person name="Chang Y.J."/>
            <person name="Jeffries C.D."/>
            <person name="Chertkov O."/>
            <person name="Brettin T."/>
            <person name="Detter J.C."/>
            <person name="Han C."/>
            <person name="Ali Z."/>
            <person name="Tindall B.J."/>
            <person name="Goker M."/>
            <person name="Bristow J."/>
            <person name="Eisen J.A."/>
            <person name="Markowitz V."/>
            <person name="Hugenholtz P."/>
            <person name="Kyrpides N.C."/>
            <person name="Klenk H.P."/>
        </authorList>
    </citation>
    <scope>NUCLEOTIDE SEQUENCE [LARGE SCALE GENOMIC DNA]</scope>
    <source>
        <strain evidence="2">DSM 44928 / JCM 14897 / NBRC 102108 / NRRL B-24433 / ID139908</strain>
    </source>
</reference>
<dbReference type="InParanoid" id="C7QFS6"/>
<gene>
    <name evidence="1" type="ordered locus">Caci_1983</name>
</gene>
<dbReference type="RefSeq" id="WP_012786196.1">
    <property type="nucleotide sequence ID" value="NC_013131.1"/>
</dbReference>
<organism evidence="1 2">
    <name type="scientific">Catenulispora acidiphila (strain DSM 44928 / JCM 14897 / NBRC 102108 / NRRL B-24433 / ID139908)</name>
    <dbReference type="NCBI Taxonomy" id="479433"/>
    <lineage>
        <taxon>Bacteria</taxon>
        <taxon>Bacillati</taxon>
        <taxon>Actinomycetota</taxon>
        <taxon>Actinomycetes</taxon>
        <taxon>Catenulisporales</taxon>
        <taxon>Catenulisporaceae</taxon>
        <taxon>Catenulispora</taxon>
    </lineage>
</organism>
<dbReference type="KEGG" id="cai:Caci_1983"/>
<dbReference type="AlphaFoldDB" id="C7QFS6"/>
<dbReference type="Proteomes" id="UP000000851">
    <property type="component" value="Chromosome"/>
</dbReference>
<evidence type="ECO:0000313" key="2">
    <source>
        <dbReference type="Proteomes" id="UP000000851"/>
    </source>
</evidence>
<dbReference type="EMBL" id="CP001700">
    <property type="protein sequence ID" value="ACU70903.1"/>
    <property type="molecule type" value="Genomic_DNA"/>
</dbReference>
<keyword evidence="2" id="KW-1185">Reference proteome</keyword>
<dbReference type="HOGENOM" id="CLU_3267492_0_0_11"/>